<evidence type="ECO:0000313" key="6">
    <source>
        <dbReference type="Proteomes" id="UP000014634"/>
    </source>
</evidence>
<dbReference type="PANTHER" id="PTHR43343:SF3">
    <property type="entry name" value="PROTEASE DO-LIKE 8, CHLOROPLASTIC"/>
    <property type="match status" value="1"/>
</dbReference>
<dbReference type="InterPro" id="IPR009003">
    <property type="entry name" value="Peptidase_S1_PA"/>
</dbReference>
<comment type="caution">
    <text evidence="5">The sequence shown here is derived from an EMBL/GenBank/DDBJ whole genome shotgun (WGS) entry which is preliminary data.</text>
</comment>
<dbReference type="EMBL" id="ATFE01000011">
    <property type="protein sequence ID" value="EPF28524.1"/>
    <property type="molecule type" value="Genomic_DNA"/>
</dbReference>
<dbReference type="Gene3D" id="2.40.10.10">
    <property type="entry name" value="Trypsin-like serine proteases"/>
    <property type="match status" value="2"/>
</dbReference>
<feature type="compositionally biased region" description="Polar residues" evidence="4">
    <location>
        <begin position="496"/>
        <end position="518"/>
    </location>
</feature>
<gene>
    <name evidence="5" type="ORF">HMPREF9195_01421</name>
</gene>
<dbReference type="PANTHER" id="PTHR43343">
    <property type="entry name" value="PEPTIDASE S12"/>
    <property type="match status" value="1"/>
</dbReference>
<evidence type="ECO:0000256" key="3">
    <source>
        <dbReference type="ARBA" id="ARBA00022801"/>
    </source>
</evidence>
<feature type="compositionally biased region" description="Low complexity" evidence="4">
    <location>
        <begin position="519"/>
        <end position="532"/>
    </location>
</feature>
<accession>A0AA87TGD0</accession>
<evidence type="ECO:0000256" key="2">
    <source>
        <dbReference type="ARBA" id="ARBA00022670"/>
    </source>
</evidence>
<dbReference type="Pfam" id="PF13365">
    <property type="entry name" value="Trypsin_2"/>
    <property type="match status" value="1"/>
</dbReference>
<keyword evidence="2" id="KW-0645">Protease</keyword>
<keyword evidence="3" id="KW-0378">Hydrolase</keyword>
<organism evidence="5 6">
    <name type="scientific">Treponema medium ATCC 700293</name>
    <dbReference type="NCBI Taxonomy" id="1125700"/>
    <lineage>
        <taxon>Bacteria</taxon>
        <taxon>Pseudomonadati</taxon>
        <taxon>Spirochaetota</taxon>
        <taxon>Spirochaetia</taxon>
        <taxon>Spirochaetales</taxon>
        <taxon>Treponemataceae</taxon>
        <taxon>Treponema</taxon>
    </lineage>
</organism>
<sequence>MRLSRFSYNISTLIVLLVTFSACTSVTPSFSQSVNYTDGRSITREVEAVRGLIAEKPLDALLRAKRLTLYTERTDEINTLYQDAQSAVEELFFKAVENGTWDEALKIFRSLAALGHTPTQWSEQKLIAAQRDKWKEKKFDALIQDIARLSGGVHDAPSLETVRKMMKGTVTVWVDRGMTIEKGLGRADRMIGSGFFIDANGYLITNYHVIQSEVDPEYEGFSRVYIKRAENPTVRIPAKVVGWDTIFDLALLKTEINPEVYFQLGSSEDLNIGSRIYAIGSPAGLEQTLTSGIVSAQNRRLLSLGSVLQIDAPVNHGSSGGPIIDEAGRVQAIVFAGLERNEGLNFAIPVELLRLILPQLYAGGETVHAWMSCYGVSVKESPQQTAGTELVYAVPGSSASVIPAGAVITHLNGRAVPSLEALQAELMRLSAGTIVKVSGYAPLHTPSTNDARSSGSGADTAGTTGNANVSTVPDADNRATGTGKVNVSTAPDAIGNSGNSASGIAHISTGNNPSDTNISTGDTAGATSDAAGNMGRAERKEHRWEKTRQDWYVQLEARPKQPAEQVYRKDSRARAMLPVYGIYLESAGGKKSFRITEVIPGSYADETGFSAGDYLEIHKMEVQKAEEALFTRIYTKRRKSAYIDTFIDIWAYLDNPSYF</sequence>
<dbReference type="InterPro" id="IPR043504">
    <property type="entry name" value="Peptidase_S1_PA_chymotrypsin"/>
</dbReference>
<feature type="compositionally biased region" description="Low complexity" evidence="4">
    <location>
        <begin position="450"/>
        <end position="468"/>
    </location>
</feature>
<comment type="similarity">
    <text evidence="1">Belongs to the peptidase S1C family.</text>
</comment>
<protein>
    <recommendedName>
        <fullName evidence="7">PDZ domain-containing protein</fullName>
    </recommendedName>
</protein>
<dbReference type="PROSITE" id="PS51257">
    <property type="entry name" value="PROKAR_LIPOPROTEIN"/>
    <property type="match status" value="1"/>
</dbReference>
<dbReference type="GO" id="GO:0004252">
    <property type="term" value="F:serine-type endopeptidase activity"/>
    <property type="evidence" value="ECO:0007669"/>
    <property type="project" value="InterPro"/>
</dbReference>
<feature type="region of interest" description="Disordered" evidence="4">
    <location>
        <begin position="445"/>
        <end position="543"/>
    </location>
</feature>
<dbReference type="AlphaFoldDB" id="A0AA87TGD0"/>
<dbReference type="Proteomes" id="UP000014634">
    <property type="component" value="Unassembled WGS sequence"/>
</dbReference>
<evidence type="ECO:0000256" key="4">
    <source>
        <dbReference type="SAM" id="MobiDB-lite"/>
    </source>
</evidence>
<dbReference type="RefSeq" id="WP_016523363.1">
    <property type="nucleotide sequence ID" value="NZ_KE332517.1"/>
</dbReference>
<proteinExistence type="inferred from homology"/>
<evidence type="ECO:0008006" key="7">
    <source>
        <dbReference type="Google" id="ProtNLM"/>
    </source>
</evidence>
<feature type="compositionally biased region" description="Polar residues" evidence="4">
    <location>
        <begin position="479"/>
        <end position="489"/>
    </location>
</feature>
<dbReference type="InterPro" id="IPR051201">
    <property type="entry name" value="Chloro_Bact_Ser_Proteases"/>
</dbReference>
<dbReference type="InterPro" id="IPR036034">
    <property type="entry name" value="PDZ_sf"/>
</dbReference>
<dbReference type="SUPFAM" id="SSF50156">
    <property type="entry name" value="PDZ domain-like"/>
    <property type="match status" value="1"/>
</dbReference>
<dbReference type="PRINTS" id="PR00834">
    <property type="entry name" value="PROTEASES2C"/>
</dbReference>
<dbReference type="InterPro" id="IPR001940">
    <property type="entry name" value="Peptidase_S1C"/>
</dbReference>
<evidence type="ECO:0000256" key="1">
    <source>
        <dbReference type="ARBA" id="ARBA00010541"/>
    </source>
</evidence>
<dbReference type="GO" id="GO:0006508">
    <property type="term" value="P:proteolysis"/>
    <property type="evidence" value="ECO:0007669"/>
    <property type="project" value="UniProtKB-KW"/>
</dbReference>
<evidence type="ECO:0000313" key="5">
    <source>
        <dbReference type="EMBL" id="EPF28524.1"/>
    </source>
</evidence>
<dbReference type="SUPFAM" id="SSF50494">
    <property type="entry name" value="Trypsin-like serine proteases"/>
    <property type="match status" value="1"/>
</dbReference>
<name>A0AA87TGD0_TREMD</name>
<reference evidence="5 6" key="1">
    <citation type="submission" date="2013-04" db="EMBL/GenBank/DDBJ databases">
        <title>The Genome Sequence of Treponema medium ATCC 700293.</title>
        <authorList>
            <consortium name="The Broad Institute Genomics Platform"/>
            <person name="Earl A."/>
            <person name="Ward D."/>
            <person name="Feldgarden M."/>
            <person name="Gevers D."/>
            <person name="Leonetti C."/>
            <person name="Blanton J.M."/>
            <person name="Dewhirst F.E."/>
            <person name="Izard J."/>
            <person name="Walker B."/>
            <person name="Young S."/>
            <person name="Zeng Q."/>
            <person name="Gargeya S."/>
            <person name="Fitzgerald M."/>
            <person name="Haas B."/>
            <person name="Abouelleil A."/>
            <person name="Allen A.W."/>
            <person name="Alvarado L."/>
            <person name="Arachchi H.M."/>
            <person name="Berlin A.M."/>
            <person name="Chapman S.B."/>
            <person name="Gainer-Dewar J."/>
            <person name="Goldberg J."/>
            <person name="Griggs A."/>
            <person name="Gujja S."/>
            <person name="Hansen M."/>
            <person name="Howarth C."/>
            <person name="Imamovic A."/>
            <person name="Ireland A."/>
            <person name="Larimer J."/>
            <person name="McCowan C."/>
            <person name="Murphy C."/>
            <person name="Pearson M."/>
            <person name="Poon T.W."/>
            <person name="Priest M."/>
            <person name="Roberts A."/>
            <person name="Saif S."/>
            <person name="Shea T."/>
            <person name="Sisk P."/>
            <person name="Sykes S."/>
            <person name="Wortman J."/>
            <person name="Nusbaum C."/>
            <person name="Birren B."/>
        </authorList>
    </citation>
    <scope>NUCLEOTIDE SEQUENCE [LARGE SCALE GENOMIC DNA]</scope>
    <source>
        <strain evidence="5 6">ATCC 700293</strain>
    </source>
</reference>